<gene>
    <name evidence="8" type="ORF">UFOPK2855_00696</name>
    <name evidence="9" type="ORF">UFOPK4345_00566</name>
</gene>
<dbReference type="InterPro" id="IPR036390">
    <property type="entry name" value="WH_DNA-bd_sf"/>
</dbReference>
<dbReference type="GO" id="GO:0045892">
    <property type="term" value="P:negative regulation of DNA-templated transcription"/>
    <property type="evidence" value="ECO:0007669"/>
    <property type="project" value="TreeGrafter"/>
</dbReference>
<dbReference type="SUPFAM" id="SSF47979">
    <property type="entry name" value="Iron-dependent repressor protein, dimerization domain"/>
    <property type="match status" value="1"/>
</dbReference>
<dbReference type="PANTHER" id="PTHR33238:SF10">
    <property type="entry name" value="IRON-DEPENDENT REPRESSOR IDER"/>
    <property type="match status" value="1"/>
</dbReference>
<comment type="similarity">
    <text evidence="2">Belongs to the DtxR/MntR family.</text>
</comment>
<dbReference type="SUPFAM" id="SSF46785">
    <property type="entry name" value="Winged helix' DNA-binding domain"/>
    <property type="match status" value="1"/>
</dbReference>
<dbReference type="Gene3D" id="1.10.10.10">
    <property type="entry name" value="Winged helix-like DNA-binding domain superfamily/Winged helix DNA-binding domain"/>
    <property type="match status" value="1"/>
</dbReference>
<dbReference type="InterPro" id="IPR022687">
    <property type="entry name" value="HTH_DTXR"/>
</dbReference>
<dbReference type="SMART" id="SM00529">
    <property type="entry name" value="HTH_DTXR"/>
    <property type="match status" value="1"/>
</dbReference>
<dbReference type="GO" id="GO:0003677">
    <property type="term" value="F:DNA binding"/>
    <property type="evidence" value="ECO:0007669"/>
    <property type="project" value="UniProtKB-KW"/>
</dbReference>
<dbReference type="AlphaFoldDB" id="A0A6J7UHC2"/>
<dbReference type="InterPro" id="IPR036388">
    <property type="entry name" value="WH-like_DNA-bd_sf"/>
</dbReference>
<reference evidence="9" key="1">
    <citation type="submission" date="2020-05" db="EMBL/GenBank/DDBJ databases">
        <authorList>
            <person name="Chiriac C."/>
            <person name="Salcher M."/>
            <person name="Ghai R."/>
            <person name="Kavagutti S V."/>
        </authorList>
    </citation>
    <scope>NUCLEOTIDE SEQUENCE</scope>
</reference>
<comment type="subcellular location">
    <subcellularLocation>
        <location evidence="1">Cytoplasm</location>
    </subcellularLocation>
</comment>
<evidence type="ECO:0000256" key="1">
    <source>
        <dbReference type="ARBA" id="ARBA00004496"/>
    </source>
</evidence>
<dbReference type="GO" id="GO:0003700">
    <property type="term" value="F:DNA-binding transcription factor activity"/>
    <property type="evidence" value="ECO:0007669"/>
    <property type="project" value="InterPro"/>
</dbReference>
<evidence type="ECO:0000256" key="6">
    <source>
        <dbReference type="ARBA" id="ARBA00023163"/>
    </source>
</evidence>
<dbReference type="InterPro" id="IPR001367">
    <property type="entry name" value="Fe_dep_repressor"/>
</dbReference>
<dbReference type="EMBL" id="CAFBQV010000069">
    <property type="protein sequence ID" value="CAB5063547.1"/>
    <property type="molecule type" value="Genomic_DNA"/>
</dbReference>
<dbReference type="PROSITE" id="PS50944">
    <property type="entry name" value="HTH_DTXR"/>
    <property type="match status" value="1"/>
</dbReference>
<keyword evidence="4" id="KW-0805">Transcription regulation</keyword>
<evidence type="ECO:0000313" key="9">
    <source>
        <dbReference type="EMBL" id="CAB5063547.1"/>
    </source>
</evidence>
<dbReference type="Pfam" id="PF02742">
    <property type="entry name" value="Fe_dep_repr_C"/>
    <property type="match status" value="1"/>
</dbReference>
<evidence type="ECO:0000313" key="8">
    <source>
        <dbReference type="EMBL" id="CAB4761641.1"/>
    </source>
</evidence>
<comment type="subunit">
    <text evidence="3">Homodimer.</text>
</comment>
<dbReference type="Pfam" id="PF01325">
    <property type="entry name" value="Fe_dep_repress"/>
    <property type="match status" value="1"/>
</dbReference>
<keyword evidence="6" id="KW-0804">Transcription</keyword>
<dbReference type="Gene3D" id="1.10.60.10">
    <property type="entry name" value="Iron dependent repressor, metal binding and dimerisation domain"/>
    <property type="match status" value="1"/>
</dbReference>
<dbReference type="GO" id="GO:0005737">
    <property type="term" value="C:cytoplasm"/>
    <property type="evidence" value="ECO:0007669"/>
    <property type="project" value="UniProtKB-SubCell"/>
</dbReference>
<organism evidence="9">
    <name type="scientific">freshwater metagenome</name>
    <dbReference type="NCBI Taxonomy" id="449393"/>
    <lineage>
        <taxon>unclassified sequences</taxon>
        <taxon>metagenomes</taxon>
        <taxon>ecological metagenomes</taxon>
    </lineage>
</organism>
<feature type="domain" description="HTH dtxR-type" evidence="7">
    <location>
        <begin position="1"/>
        <end position="67"/>
    </location>
</feature>
<evidence type="ECO:0000259" key="7">
    <source>
        <dbReference type="PROSITE" id="PS50944"/>
    </source>
</evidence>
<dbReference type="GO" id="GO:0046914">
    <property type="term" value="F:transition metal ion binding"/>
    <property type="evidence" value="ECO:0007669"/>
    <property type="project" value="InterPro"/>
</dbReference>
<dbReference type="InterPro" id="IPR036421">
    <property type="entry name" value="Fe_dep_repressor_sf"/>
</dbReference>
<protein>
    <submittedName>
        <fullName evidence="9">Unannotated protein</fullName>
    </submittedName>
</protein>
<evidence type="ECO:0000256" key="2">
    <source>
        <dbReference type="ARBA" id="ARBA00007871"/>
    </source>
</evidence>
<name>A0A6J7UHC2_9ZZZZ</name>
<dbReference type="GO" id="GO:0046983">
    <property type="term" value="F:protein dimerization activity"/>
    <property type="evidence" value="ECO:0007669"/>
    <property type="project" value="InterPro"/>
</dbReference>
<dbReference type="InterPro" id="IPR022689">
    <property type="entry name" value="Iron_dep_repressor"/>
</dbReference>
<keyword evidence="5" id="KW-0238">DNA-binding</keyword>
<evidence type="ECO:0000256" key="4">
    <source>
        <dbReference type="ARBA" id="ARBA00023015"/>
    </source>
</evidence>
<proteinExistence type="inferred from homology"/>
<dbReference type="SUPFAM" id="SSF50037">
    <property type="entry name" value="C-terminal domain of transcriptional repressors"/>
    <property type="match status" value="1"/>
</dbReference>
<evidence type="ECO:0000256" key="3">
    <source>
        <dbReference type="ARBA" id="ARBA00011738"/>
    </source>
</evidence>
<dbReference type="InterPro" id="IPR050536">
    <property type="entry name" value="DtxR_MntR_Metal-Reg"/>
</dbReference>
<dbReference type="InterPro" id="IPR008988">
    <property type="entry name" value="Transcriptional_repressor_C"/>
</dbReference>
<dbReference type="EMBL" id="CAEZZK010000122">
    <property type="protein sequence ID" value="CAB4761641.1"/>
    <property type="molecule type" value="Genomic_DNA"/>
</dbReference>
<accession>A0A6J7UHC2</accession>
<dbReference type="PANTHER" id="PTHR33238">
    <property type="entry name" value="IRON (METAL) DEPENDENT REPRESSOR, DTXR FAMILY"/>
    <property type="match status" value="1"/>
</dbReference>
<sequence>MHQTTEHHPAFEEYCECLYELDEDQIELIQARIADRLNVSRASVSEMIKRMQTEGLVDLTGPRIALTEKGKTLAEGVVRKHRLAECFLIDVLGLPWATAHHEACKWEHVITDEVAVALAKMLGHPTACPHGNPIPGSNYQSVPFTKLSNLEIGKSFIIVRISEELEETAGVLDSLEANRMFPGREGVVTNKSKDGEISFLMNESGSQDSVTVSSFIGSRLLVTTRQ</sequence>
<evidence type="ECO:0000256" key="5">
    <source>
        <dbReference type="ARBA" id="ARBA00023125"/>
    </source>
</evidence>